<dbReference type="Pfam" id="PF00162">
    <property type="entry name" value="PGK"/>
    <property type="match status" value="1"/>
</dbReference>
<accession>A0A2N1UNI8</accession>
<dbReference type="PIRSF" id="PIRSF000724">
    <property type="entry name" value="Pgk"/>
    <property type="match status" value="1"/>
</dbReference>
<name>A0A2N1UNI8_9BACT</name>
<dbReference type="GO" id="GO:0006096">
    <property type="term" value="P:glycolytic process"/>
    <property type="evidence" value="ECO:0007669"/>
    <property type="project" value="UniProtKB-UniRule"/>
</dbReference>
<dbReference type="PANTHER" id="PTHR11406">
    <property type="entry name" value="PHOSPHOGLYCERATE KINASE"/>
    <property type="match status" value="1"/>
</dbReference>
<protein>
    <recommendedName>
        <fullName evidence="6 13">Phosphoglycerate kinase</fullName>
        <ecNumber evidence="5 13">2.7.2.3</ecNumber>
    </recommendedName>
</protein>
<evidence type="ECO:0000256" key="3">
    <source>
        <dbReference type="ARBA" id="ARBA00008982"/>
    </source>
</evidence>
<dbReference type="FunFam" id="3.40.50.1260:FF:000031">
    <property type="entry name" value="Phosphoglycerate kinase 1"/>
    <property type="match status" value="1"/>
</dbReference>
<dbReference type="GO" id="GO:0005524">
    <property type="term" value="F:ATP binding"/>
    <property type="evidence" value="ECO:0007669"/>
    <property type="project" value="UniProtKB-KW"/>
</dbReference>
<evidence type="ECO:0000256" key="9">
    <source>
        <dbReference type="ARBA" id="ARBA00022741"/>
    </source>
</evidence>
<dbReference type="InterPro" id="IPR036043">
    <property type="entry name" value="Phosphoglycerate_kinase_sf"/>
</dbReference>
<dbReference type="EC" id="2.7.2.3" evidence="5 13"/>
<keyword evidence="10 13" id="KW-0418">Kinase</keyword>
<dbReference type="FunFam" id="3.40.50.1260:FF:000006">
    <property type="entry name" value="Phosphoglycerate kinase"/>
    <property type="match status" value="1"/>
</dbReference>
<feature type="binding site" evidence="13 14">
    <location>
        <position position="205"/>
    </location>
    <ligand>
        <name>ATP</name>
        <dbReference type="ChEBI" id="CHEBI:30616"/>
    </ligand>
</feature>
<comment type="catalytic activity">
    <reaction evidence="1 13 15">
        <text>(2R)-3-phosphoglycerate + ATP = (2R)-3-phospho-glyceroyl phosphate + ADP</text>
        <dbReference type="Rhea" id="RHEA:14801"/>
        <dbReference type="ChEBI" id="CHEBI:30616"/>
        <dbReference type="ChEBI" id="CHEBI:57604"/>
        <dbReference type="ChEBI" id="CHEBI:58272"/>
        <dbReference type="ChEBI" id="CHEBI:456216"/>
        <dbReference type="EC" id="2.7.2.3"/>
    </reaction>
</comment>
<dbReference type="GO" id="GO:0043531">
    <property type="term" value="F:ADP binding"/>
    <property type="evidence" value="ECO:0007669"/>
    <property type="project" value="TreeGrafter"/>
</dbReference>
<sequence length="404" mass="45322">MYKTIKDVNLKNKKVILRVAFDVPLKKNGNEWIVADDSRIKISIPTINYLLKQNCKIILLSYLGRPNGKVMEDLRLKPVAKKLKEILKTEKIIYLKDCIGKEVEKKTKKMESNEIILLENTRFHPEEEKNDLKFAKKLAHLGNIFINDAFAQSHRNYASTVGITKFLPSAMGLNFEKEIKILTKIKTSSKKPLVIVIGGVKIDSKIDVIKNFLKQADQILIGGVIGLVFLKELGYKVGKLPTSFLKGQKKDLIKKMLAELLPFVGEKIILPVDGVIKKINGIKKQLKEIDIAFLNSNGLSQISILDIGHQTIELFSQYIRKAKTVIWNGPMGLFENKKFNQGTKKIAQAIANSKNYSVIGGGDTEEAISNFKLNKKISHVCVAGGAMLEFLANKKLPALEVLKK</sequence>
<reference evidence="16 17" key="1">
    <citation type="journal article" date="2017" name="ISME J.">
        <title>Potential for microbial H2 and metal transformations associated with novel bacteria and archaea in deep terrestrial subsurface sediments.</title>
        <authorList>
            <person name="Hernsdorf A.W."/>
            <person name="Amano Y."/>
            <person name="Miyakawa K."/>
            <person name="Ise K."/>
            <person name="Suzuki Y."/>
            <person name="Anantharaman K."/>
            <person name="Probst A."/>
            <person name="Burstein D."/>
            <person name="Thomas B.C."/>
            <person name="Banfield J.F."/>
        </authorList>
    </citation>
    <scope>NUCLEOTIDE SEQUENCE [LARGE SCALE GENOMIC DNA]</scope>
    <source>
        <strain evidence="16">HGW-Kuenenbacteria-1</strain>
    </source>
</reference>
<keyword evidence="12 13" id="KW-0324">Glycolysis</keyword>
<evidence type="ECO:0000313" key="16">
    <source>
        <dbReference type="EMBL" id="PKL72390.1"/>
    </source>
</evidence>
<feature type="binding site" evidence="13 14">
    <location>
        <position position="335"/>
    </location>
    <ligand>
        <name>ATP</name>
        <dbReference type="ChEBI" id="CHEBI:30616"/>
    </ligand>
</feature>
<evidence type="ECO:0000313" key="17">
    <source>
        <dbReference type="Proteomes" id="UP000233414"/>
    </source>
</evidence>
<feature type="binding site" evidence="13">
    <location>
        <position position="122"/>
    </location>
    <ligand>
        <name>substrate</name>
    </ligand>
</feature>
<proteinExistence type="inferred from homology"/>
<keyword evidence="11 13" id="KW-0067">ATP-binding</keyword>
<comment type="subunit">
    <text evidence="4 13">Monomer.</text>
</comment>
<evidence type="ECO:0000256" key="10">
    <source>
        <dbReference type="ARBA" id="ARBA00022777"/>
    </source>
</evidence>
<comment type="subcellular location">
    <subcellularLocation>
        <location evidence="13">Cytoplasm</location>
    </subcellularLocation>
</comment>
<dbReference type="PRINTS" id="PR00477">
    <property type="entry name" value="PHGLYCKINASE"/>
</dbReference>
<keyword evidence="9 13" id="KW-0547">Nucleotide-binding</keyword>
<dbReference type="EMBL" id="PGYQ01000006">
    <property type="protein sequence ID" value="PKL72390.1"/>
    <property type="molecule type" value="Genomic_DNA"/>
</dbReference>
<evidence type="ECO:0000256" key="11">
    <source>
        <dbReference type="ARBA" id="ARBA00022840"/>
    </source>
</evidence>
<dbReference type="GO" id="GO:0005829">
    <property type="term" value="C:cytosol"/>
    <property type="evidence" value="ECO:0007669"/>
    <property type="project" value="TreeGrafter"/>
</dbReference>
<gene>
    <name evidence="13 16" type="primary">pgk</name>
    <name evidence="16" type="ORF">CVV26_01850</name>
</gene>
<evidence type="ECO:0000256" key="14">
    <source>
        <dbReference type="PIRSR" id="PIRSR000724-2"/>
    </source>
</evidence>
<feature type="binding site" evidence="13">
    <location>
        <position position="155"/>
    </location>
    <ligand>
        <name>substrate</name>
    </ligand>
</feature>
<evidence type="ECO:0000256" key="15">
    <source>
        <dbReference type="RuleBase" id="RU000532"/>
    </source>
</evidence>
<comment type="similarity">
    <text evidence="3 13 15">Belongs to the phosphoglycerate kinase family.</text>
</comment>
<dbReference type="GO" id="GO:0004618">
    <property type="term" value="F:phosphoglycerate kinase activity"/>
    <property type="evidence" value="ECO:0007669"/>
    <property type="project" value="UniProtKB-UniRule"/>
</dbReference>
<evidence type="ECO:0000256" key="12">
    <source>
        <dbReference type="ARBA" id="ARBA00023152"/>
    </source>
</evidence>
<dbReference type="PANTHER" id="PTHR11406:SF23">
    <property type="entry name" value="PHOSPHOGLYCERATE KINASE 1, CHLOROPLASTIC-RELATED"/>
    <property type="match status" value="1"/>
</dbReference>
<organism evidence="16 17">
    <name type="scientific">Candidatus Kuenenbacteria bacterium HGW-Kuenenbacteria-1</name>
    <dbReference type="NCBI Taxonomy" id="2013812"/>
    <lineage>
        <taxon>Bacteria</taxon>
        <taxon>Candidatus Kueneniibacteriota</taxon>
    </lineage>
</organism>
<dbReference type="SUPFAM" id="SSF53748">
    <property type="entry name" value="Phosphoglycerate kinase"/>
    <property type="match status" value="1"/>
</dbReference>
<dbReference type="Proteomes" id="UP000233414">
    <property type="component" value="Unassembled WGS sequence"/>
</dbReference>
<feature type="binding site" evidence="13">
    <location>
        <position position="39"/>
    </location>
    <ligand>
        <name>substrate</name>
    </ligand>
</feature>
<comment type="caution">
    <text evidence="13">Lacks conserved residue(s) required for the propagation of feature annotation.</text>
</comment>
<evidence type="ECO:0000256" key="8">
    <source>
        <dbReference type="ARBA" id="ARBA00022679"/>
    </source>
</evidence>
<comment type="pathway">
    <text evidence="2 13">Carbohydrate degradation; glycolysis; pyruvate from D-glyceraldehyde 3-phosphate: step 2/5.</text>
</comment>
<feature type="binding site" evidence="13 14">
    <location>
        <begin position="361"/>
        <end position="364"/>
    </location>
    <ligand>
        <name>ATP</name>
        <dbReference type="ChEBI" id="CHEBI:30616"/>
    </ligand>
</feature>
<dbReference type="InterPro" id="IPR015824">
    <property type="entry name" value="Phosphoglycerate_kinase_N"/>
</dbReference>
<dbReference type="Gene3D" id="3.40.50.1260">
    <property type="entry name" value="Phosphoglycerate kinase, N-terminal domain"/>
    <property type="match status" value="2"/>
</dbReference>
<evidence type="ECO:0000256" key="4">
    <source>
        <dbReference type="ARBA" id="ARBA00011245"/>
    </source>
</evidence>
<dbReference type="AlphaFoldDB" id="A0A2N1UNI8"/>
<evidence type="ECO:0000256" key="1">
    <source>
        <dbReference type="ARBA" id="ARBA00000642"/>
    </source>
</evidence>
<comment type="caution">
    <text evidence="16">The sequence shown here is derived from an EMBL/GenBank/DDBJ whole genome shotgun (WGS) entry which is preliminary data.</text>
</comment>
<dbReference type="GO" id="GO:0006094">
    <property type="term" value="P:gluconeogenesis"/>
    <property type="evidence" value="ECO:0007669"/>
    <property type="project" value="TreeGrafter"/>
</dbReference>
<dbReference type="InterPro" id="IPR001576">
    <property type="entry name" value="Phosphoglycerate_kinase"/>
</dbReference>
<evidence type="ECO:0000256" key="2">
    <source>
        <dbReference type="ARBA" id="ARBA00004838"/>
    </source>
</evidence>
<keyword evidence="8 13" id="KW-0808">Transferase</keyword>
<keyword evidence="7 13" id="KW-0963">Cytoplasm</keyword>
<evidence type="ECO:0000256" key="7">
    <source>
        <dbReference type="ARBA" id="ARBA00022490"/>
    </source>
</evidence>
<evidence type="ECO:0000256" key="5">
    <source>
        <dbReference type="ARBA" id="ARBA00013061"/>
    </source>
</evidence>
<dbReference type="UniPathway" id="UPA00109">
    <property type="reaction ID" value="UER00185"/>
</dbReference>
<dbReference type="HAMAP" id="MF_00145">
    <property type="entry name" value="Phosphoglyc_kinase"/>
    <property type="match status" value="1"/>
</dbReference>
<evidence type="ECO:0000256" key="6">
    <source>
        <dbReference type="ARBA" id="ARBA00016471"/>
    </source>
</evidence>
<evidence type="ECO:0000256" key="13">
    <source>
        <dbReference type="HAMAP-Rule" id="MF_00145"/>
    </source>
</evidence>